<gene>
    <name evidence="2" type="ORF">N482_25070</name>
</gene>
<dbReference type="Proteomes" id="UP000076587">
    <property type="component" value="Unassembled WGS sequence"/>
</dbReference>
<accession>A0A167FSE6</accession>
<name>A0A167FSE6_9GAMM</name>
<protein>
    <submittedName>
        <fullName evidence="2">Uncharacterized protein</fullName>
    </submittedName>
</protein>
<dbReference type="EMBL" id="AUXT01000097">
    <property type="protein sequence ID" value="KZN52802.1"/>
    <property type="molecule type" value="Genomic_DNA"/>
</dbReference>
<feature type="transmembrane region" description="Helical" evidence="1">
    <location>
        <begin position="39"/>
        <end position="59"/>
    </location>
</feature>
<proteinExistence type="predicted"/>
<evidence type="ECO:0000313" key="2">
    <source>
        <dbReference type="EMBL" id="KZN52802.1"/>
    </source>
</evidence>
<sequence length="71" mass="8060">MKTQLIKYLLGQELTYAAICVVVALIVSINHGLYPALKAFGYCFLFLQPIILFVNRDIVMELFGSNKNKHL</sequence>
<evidence type="ECO:0000256" key="1">
    <source>
        <dbReference type="SAM" id="Phobius"/>
    </source>
</evidence>
<keyword evidence="1" id="KW-1133">Transmembrane helix</keyword>
<reference evidence="2 3" key="1">
    <citation type="submission" date="2013-07" db="EMBL/GenBank/DDBJ databases">
        <title>Comparative Genomic and Metabolomic Analysis of Twelve Strains of Pseudoalteromonas luteoviolacea.</title>
        <authorList>
            <person name="Vynne N.G."/>
            <person name="Mansson M."/>
            <person name="Gram L."/>
        </authorList>
    </citation>
    <scope>NUCLEOTIDE SEQUENCE [LARGE SCALE GENOMIC DNA]</scope>
    <source>
        <strain evidence="2 3">NCIMB 1942</strain>
    </source>
</reference>
<evidence type="ECO:0000313" key="3">
    <source>
        <dbReference type="Proteomes" id="UP000076587"/>
    </source>
</evidence>
<dbReference type="AlphaFoldDB" id="A0A167FSE6"/>
<keyword evidence="1" id="KW-0812">Transmembrane</keyword>
<comment type="caution">
    <text evidence="2">The sequence shown here is derived from an EMBL/GenBank/DDBJ whole genome shotgun (WGS) entry which is preliminary data.</text>
</comment>
<feature type="transmembrane region" description="Helical" evidence="1">
    <location>
        <begin position="14"/>
        <end position="33"/>
    </location>
</feature>
<keyword evidence="1" id="KW-0472">Membrane</keyword>
<organism evidence="2 3">
    <name type="scientific">Pseudoalteromonas luteoviolacea NCIMB 1942</name>
    <dbReference type="NCBI Taxonomy" id="1365253"/>
    <lineage>
        <taxon>Bacteria</taxon>
        <taxon>Pseudomonadati</taxon>
        <taxon>Pseudomonadota</taxon>
        <taxon>Gammaproteobacteria</taxon>
        <taxon>Alteromonadales</taxon>
        <taxon>Pseudoalteromonadaceae</taxon>
        <taxon>Pseudoalteromonas</taxon>
    </lineage>
</organism>
<dbReference type="PATRIC" id="fig|1365253.3.peg.1220"/>